<gene>
    <name evidence="1" type="ORF">KSU1_B0608</name>
</gene>
<evidence type="ECO:0000313" key="1">
    <source>
        <dbReference type="EMBL" id="GAB61465.1"/>
    </source>
</evidence>
<keyword evidence="2" id="KW-1185">Reference proteome</keyword>
<evidence type="ECO:0000313" key="2">
    <source>
        <dbReference type="Proteomes" id="UP000002985"/>
    </source>
</evidence>
<protein>
    <submittedName>
        <fullName evidence="1">Uncharacterized protein</fullName>
    </submittedName>
</protein>
<dbReference type="Proteomes" id="UP000002985">
    <property type="component" value="Unassembled WGS sequence"/>
</dbReference>
<comment type="caution">
    <text evidence="1">The sequence shown here is derived from an EMBL/GenBank/DDBJ whole genome shotgun (WGS) entry which is preliminary data.</text>
</comment>
<dbReference type="EMBL" id="BAFH01000002">
    <property type="protein sequence ID" value="GAB61465.1"/>
    <property type="molecule type" value="Genomic_DNA"/>
</dbReference>
<sequence length="84" mass="10181">MFTIYYIRNRLSSTTKNPNLISCRRMLLSTGEMSEIKFFFFPSCLLKNQDHQLCWQGNRIKFNRVFSKLKCYFYLIHLRKSVSQ</sequence>
<name>I3IIC0_9BACT</name>
<accession>I3IIC0</accession>
<reference evidence="1 2" key="1">
    <citation type="journal article" date="2012" name="FEBS Lett.">
        <title>Anammox organism KSU-1 expresses a NirK-type copper-containing nitrite reductase instead of a NirS-type with cytochrome cd1.</title>
        <authorList>
            <person name="Hira D."/>
            <person name="Toh H."/>
            <person name="Migita C.T."/>
            <person name="Okubo H."/>
            <person name="Nishiyama T."/>
            <person name="Hattori M."/>
            <person name="Furukawa K."/>
            <person name="Fujii T."/>
        </authorList>
    </citation>
    <scope>NUCLEOTIDE SEQUENCE [LARGE SCALE GENOMIC DNA]</scope>
</reference>
<proteinExistence type="predicted"/>
<dbReference type="AlphaFoldDB" id="I3IIC0"/>
<dbReference type="STRING" id="247490.KSU1_B0608"/>
<organism evidence="1 2">
    <name type="scientific">Candidatus Jettenia caeni</name>
    <dbReference type="NCBI Taxonomy" id="247490"/>
    <lineage>
        <taxon>Bacteria</taxon>
        <taxon>Pseudomonadati</taxon>
        <taxon>Planctomycetota</taxon>
        <taxon>Candidatus Brocadiia</taxon>
        <taxon>Candidatus Brocadiales</taxon>
        <taxon>Candidatus Brocadiaceae</taxon>
        <taxon>Candidatus Jettenia</taxon>
    </lineage>
</organism>